<dbReference type="SUPFAM" id="SSF51569">
    <property type="entry name" value="Aldolase"/>
    <property type="match status" value="1"/>
</dbReference>
<feature type="active site" description="Proton donor/acceptor" evidence="5">
    <location>
        <position position="144"/>
    </location>
</feature>
<comment type="caution">
    <text evidence="5">Lacks conserved residue(s) required for the propagation of feature annotation.</text>
</comment>
<feature type="active site" description="Schiff-base intermediate with substrate" evidence="5">
    <location>
        <position position="171"/>
    </location>
</feature>
<dbReference type="NCBIfam" id="TIGR01093">
    <property type="entry name" value="aroD"/>
    <property type="match status" value="1"/>
</dbReference>
<comment type="catalytic activity">
    <reaction evidence="1 5">
        <text>3-dehydroquinate = 3-dehydroshikimate + H2O</text>
        <dbReference type="Rhea" id="RHEA:21096"/>
        <dbReference type="ChEBI" id="CHEBI:15377"/>
        <dbReference type="ChEBI" id="CHEBI:16630"/>
        <dbReference type="ChEBI" id="CHEBI:32364"/>
        <dbReference type="EC" id="4.2.1.10"/>
    </reaction>
</comment>
<dbReference type="GO" id="GO:0046279">
    <property type="term" value="P:3,4-dihydroxybenzoate biosynthetic process"/>
    <property type="evidence" value="ECO:0007669"/>
    <property type="project" value="TreeGrafter"/>
</dbReference>
<dbReference type="InterPro" id="IPR001381">
    <property type="entry name" value="DHquinase_I"/>
</dbReference>
<name>A0A1R1RVR2_9BACI</name>
<dbReference type="GO" id="GO:0003855">
    <property type="term" value="F:3-dehydroquinate dehydratase activity"/>
    <property type="evidence" value="ECO:0007669"/>
    <property type="project" value="UniProtKB-UniRule"/>
</dbReference>
<feature type="binding site" evidence="5">
    <location>
        <position position="83"/>
    </location>
    <ligand>
        <name>3-dehydroquinate</name>
        <dbReference type="ChEBI" id="CHEBI:32364"/>
    </ligand>
</feature>
<sequence length="254" mass="27786">MEKLVKVRGMTFGEGAPKICVPLVGETLGQLKEEAAFLQTLDADVAEWRADFYEGVEDIEKVTEALSEIRGLLKETPLIFTFRSAREGGEKDVSPEYYFSLNETVIKTGLADLIDIELFHDERAVKAAVEAAHANEVAVIISNHDFEKTPAIEEMISRLKKAQELGADLPKIAVMPETPADVLRLLEATYTMHEQYAKRPIITMSMAGKGVVSRLAGEVFGSAMTFGAAKKVSAPGQIAAGELKRMIGVLHDHL</sequence>
<dbReference type="CDD" id="cd00502">
    <property type="entry name" value="DHQase_I"/>
    <property type="match status" value="1"/>
</dbReference>
<dbReference type="PROSITE" id="PS01028">
    <property type="entry name" value="DEHYDROQUINASE_I"/>
    <property type="match status" value="1"/>
</dbReference>
<dbReference type="InterPro" id="IPR050146">
    <property type="entry name" value="Type-I_3-dehydroquinase"/>
</dbReference>
<comment type="caution">
    <text evidence="6">The sequence shown here is derived from an EMBL/GenBank/DDBJ whole genome shotgun (WGS) entry which is preliminary data.</text>
</comment>
<accession>A0A1R1QNL8</accession>
<dbReference type="EC" id="4.2.1.10" evidence="5"/>
<organism evidence="6 7">
    <name type="scientific">Bacillus swezeyi</name>
    <dbReference type="NCBI Taxonomy" id="1925020"/>
    <lineage>
        <taxon>Bacteria</taxon>
        <taxon>Bacillati</taxon>
        <taxon>Bacillota</taxon>
        <taxon>Bacilli</taxon>
        <taxon>Bacillales</taxon>
        <taxon>Bacillaceae</taxon>
        <taxon>Bacillus</taxon>
    </lineage>
</organism>
<dbReference type="Proteomes" id="UP000187367">
    <property type="component" value="Unassembled WGS sequence"/>
</dbReference>
<dbReference type="GO" id="GO:0009423">
    <property type="term" value="P:chorismate biosynthetic process"/>
    <property type="evidence" value="ECO:0007669"/>
    <property type="project" value="UniProtKB-UniRule"/>
</dbReference>
<feature type="binding site" evidence="5">
    <location>
        <begin position="47"/>
        <end position="49"/>
    </location>
    <ligand>
        <name>3-dehydroquinate</name>
        <dbReference type="ChEBI" id="CHEBI:32364"/>
    </ligand>
</feature>
<dbReference type="UniPathway" id="UPA00053">
    <property type="reaction ID" value="UER00086"/>
</dbReference>
<proteinExistence type="inferred from homology"/>
<keyword evidence="3 5" id="KW-0456">Lyase</keyword>
<keyword evidence="4 5" id="KW-0704">Schiff base</keyword>
<comment type="similarity">
    <text evidence="5">Belongs to the type-I 3-dehydroquinase family.</text>
</comment>
<comment type="subunit">
    <text evidence="5">Homodimer.</text>
</comment>
<dbReference type="PANTHER" id="PTHR43699">
    <property type="entry name" value="3-DEHYDROQUINATE DEHYDRATASE"/>
    <property type="match status" value="1"/>
</dbReference>
<comment type="function">
    <text evidence="5">Involved in the third step of the chorismate pathway, which leads to the biosynthesis of aromatic amino acids. Catalyzes the cis-dehydration of 3-dehydroquinate (DHQ) and introduces the first double bond of the aromatic ring to yield 3-dehydroshikimate.</text>
</comment>
<dbReference type="InterPro" id="IPR018508">
    <property type="entry name" value="3-dehydroquinate_DH_AS"/>
</dbReference>
<keyword evidence="2 5" id="KW-0057">Aromatic amino acid biosynthesis</keyword>
<feature type="binding site" evidence="5">
    <location>
        <position position="237"/>
    </location>
    <ligand>
        <name>3-dehydroquinate</name>
        <dbReference type="ChEBI" id="CHEBI:32364"/>
    </ligand>
</feature>
<dbReference type="AlphaFoldDB" id="A0A1R1RVR2"/>
<gene>
    <name evidence="5" type="primary">aroD</name>
    <name evidence="6" type="ORF">BW143_09875</name>
</gene>
<evidence type="ECO:0000256" key="2">
    <source>
        <dbReference type="ARBA" id="ARBA00023141"/>
    </source>
</evidence>
<protein>
    <recommendedName>
        <fullName evidence="5">3-dehydroquinate dehydratase</fullName>
        <shortName evidence="5">3-dehydroquinase</shortName>
        <ecNumber evidence="5">4.2.1.10</ecNumber>
    </recommendedName>
    <alternativeName>
        <fullName evidence="5">Type I DHQase</fullName>
    </alternativeName>
    <alternativeName>
        <fullName evidence="5">Type I dehydroquinase</fullName>
        <shortName evidence="5">DHQ1</shortName>
    </alternativeName>
</protein>
<evidence type="ECO:0000256" key="5">
    <source>
        <dbReference type="HAMAP-Rule" id="MF_00214"/>
    </source>
</evidence>
<evidence type="ECO:0000256" key="1">
    <source>
        <dbReference type="ARBA" id="ARBA00001864"/>
    </source>
</evidence>
<keyword evidence="5" id="KW-0028">Amino-acid biosynthesis</keyword>
<comment type="pathway">
    <text evidence="5">Metabolic intermediate biosynthesis; chorismate biosynthesis; chorismate from D-erythrose 4-phosphate and phosphoenolpyruvate: step 3/7.</text>
</comment>
<feature type="binding site" evidence="5">
    <location>
        <position position="214"/>
    </location>
    <ligand>
        <name>3-dehydroquinate</name>
        <dbReference type="ChEBI" id="CHEBI:32364"/>
    </ligand>
</feature>
<dbReference type="EMBL" id="MTJL01000016">
    <property type="protein sequence ID" value="OMI06224.1"/>
    <property type="molecule type" value="Genomic_DNA"/>
</dbReference>
<dbReference type="OrthoDB" id="9813659at2"/>
<dbReference type="PANTHER" id="PTHR43699:SF1">
    <property type="entry name" value="3-DEHYDROQUINATE DEHYDRATASE"/>
    <property type="match status" value="1"/>
</dbReference>
<evidence type="ECO:0000313" key="7">
    <source>
        <dbReference type="Proteomes" id="UP000187367"/>
    </source>
</evidence>
<evidence type="ECO:0000313" key="6">
    <source>
        <dbReference type="EMBL" id="OMI06224.1"/>
    </source>
</evidence>
<dbReference type="Pfam" id="PF01487">
    <property type="entry name" value="DHquinase_I"/>
    <property type="match status" value="1"/>
</dbReference>
<keyword evidence="7" id="KW-1185">Reference proteome</keyword>
<dbReference type="GO" id="GO:0009073">
    <property type="term" value="P:aromatic amino acid family biosynthetic process"/>
    <property type="evidence" value="ECO:0007669"/>
    <property type="project" value="UniProtKB-KW"/>
</dbReference>
<dbReference type="InterPro" id="IPR013785">
    <property type="entry name" value="Aldolase_TIM"/>
</dbReference>
<feature type="binding site" evidence="5">
    <location>
        <position position="233"/>
    </location>
    <ligand>
        <name>3-dehydroquinate</name>
        <dbReference type="ChEBI" id="CHEBI:32364"/>
    </ligand>
</feature>
<evidence type="ECO:0000256" key="4">
    <source>
        <dbReference type="ARBA" id="ARBA00023270"/>
    </source>
</evidence>
<accession>A0A1R1RVR2</accession>
<dbReference type="RefSeq" id="WP_076761460.1">
    <property type="nucleotide sequence ID" value="NZ_JARMMK010000001.1"/>
</dbReference>
<reference evidence="6 7" key="1">
    <citation type="submission" date="2017-01" db="EMBL/GenBank/DDBJ databases">
        <title>Bacillus phylogenomics.</title>
        <authorList>
            <person name="Dunlap C."/>
        </authorList>
    </citation>
    <scope>NUCLEOTIDE SEQUENCE [LARGE SCALE GENOMIC DNA]</scope>
    <source>
        <strain evidence="6 7">NRRL B-41282</strain>
    </source>
</reference>
<dbReference type="Gene3D" id="3.20.20.70">
    <property type="entry name" value="Aldolase class I"/>
    <property type="match status" value="1"/>
</dbReference>
<dbReference type="GO" id="GO:0008652">
    <property type="term" value="P:amino acid biosynthetic process"/>
    <property type="evidence" value="ECO:0007669"/>
    <property type="project" value="UniProtKB-KW"/>
</dbReference>
<dbReference type="FunFam" id="3.20.20.70:FF:000047">
    <property type="entry name" value="3-dehydroquinate dehydratase"/>
    <property type="match status" value="1"/>
</dbReference>
<dbReference type="HAMAP" id="MF_00214">
    <property type="entry name" value="AroD"/>
    <property type="match status" value="1"/>
</dbReference>
<evidence type="ECO:0000256" key="3">
    <source>
        <dbReference type="ARBA" id="ARBA00023239"/>
    </source>
</evidence>